<gene>
    <name evidence="2" type="ORF">FHR72_002601</name>
</gene>
<comment type="caution">
    <text evidence="2">The sequence shown here is derived from an EMBL/GenBank/DDBJ whole genome shotgun (WGS) entry which is preliminary data.</text>
</comment>
<protein>
    <recommendedName>
        <fullName evidence="4">PASTA domain-containing protein</fullName>
    </recommendedName>
</protein>
<proteinExistence type="predicted"/>
<feature type="signal peptide" evidence="1">
    <location>
        <begin position="1"/>
        <end position="19"/>
    </location>
</feature>
<feature type="chain" id="PRO_5039351414" description="PASTA domain-containing protein" evidence="1">
    <location>
        <begin position="20"/>
        <end position="98"/>
    </location>
</feature>
<evidence type="ECO:0000313" key="3">
    <source>
        <dbReference type="Proteomes" id="UP000550501"/>
    </source>
</evidence>
<name>A0A839Q4E7_MYCIR</name>
<keyword evidence="3" id="KW-1185">Reference proteome</keyword>
<dbReference type="Proteomes" id="UP000550501">
    <property type="component" value="Unassembled WGS sequence"/>
</dbReference>
<dbReference type="AlphaFoldDB" id="A0A839Q4E7"/>
<accession>A0A839Q4E7</accession>
<reference evidence="2 3" key="1">
    <citation type="submission" date="2020-08" db="EMBL/GenBank/DDBJ databases">
        <title>The Agave Microbiome: Exploring the role of microbial communities in plant adaptations to desert environments.</title>
        <authorList>
            <person name="Partida-Martinez L.P."/>
        </authorList>
    </citation>
    <scope>NUCLEOTIDE SEQUENCE [LARGE SCALE GENOMIC DNA]</scope>
    <source>
        <strain evidence="2 3">AT2.18</strain>
    </source>
</reference>
<dbReference type="RefSeq" id="WP_183468398.1">
    <property type="nucleotide sequence ID" value="NZ_JACHVU010000004.1"/>
</dbReference>
<sequence length="98" mass="10242">MKKFLAASILPLGALLAFAAPAQAQAESASATINRLQAQGFDVRISRVGNAPLSECTVAGVRNLPGAPLPFTLNDDDDFNVFTVVPKQKVAVSLNCSN</sequence>
<dbReference type="EMBL" id="JACHVU010000004">
    <property type="protein sequence ID" value="MBB2991128.1"/>
    <property type="molecule type" value="Genomic_DNA"/>
</dbReference>
<evidence type="ECO:0008006" key="4">
    <source>
        <dbReference type="Google" id="ProtNLM"/>
    </source>
</evidence>
<organism evidence="2 3">
    <name type="scientific">Mycolicibacterium iranicum</name>
    <name type="common">Mycobacterium iranicum</name>
    <dbReference type="NCBI Taxonomy" id="912594"/>
    <lineage>
        <taxon>Bacteria</taxon>
        <taxon>Bacillati</taxon>
        <taxon>Actinomycetota</taxon>
        <taxon>Actinomycetes</taxon>
        <taxon>Mycobacteriales</taxon>
        <taxon>Mycobacteriaceae</taxon>
        <taxon>Mycolicibacterium</taxon>
    </lineage>
</organism>
<evidence type="ECO:0000256" key="1">
    <source>
        <dbReference type="SAM" id="SignalP"/>
    </source>
</evidence>
<evidence type="ECO:0000313" key="2">
    <source>
        <dbReference type="EMBL" id="MBB2991128.1"/>
    </source>
</evidence>
<keyword evidence="1" id="KW-0732">Signal</keyword>